<dbReference type="InterPro" id="IPR043502">
    <property type="entry name" value="DNA/RNA_pol_sf"/>
</dbReference>
<dbReference type="SUPFAM" id="SSF56672">
    <property type="entry name" value="DNA/RNA polymerases"/>
    <property type="match status" value="1"/>
</dbReference>
<evidence type="ECO:0000313" key="2">
    <source>
        <dbReference type="EMBL" id="PNY09233.1"/>
    </source>
</evidence>
<sequence>MASITFNPYNLASYYLFGGSHGQIDRFKARLVAKGYTQVHGQDCSDTFSPLDIKNAFLHGDLEDEIYMEQPLGFVPQGECNLVCKLHKSLYGLKQSPQAWFGRFSKVLQQFGMILCEADHPVMTMSIKALKQHLFQNFQTKDLGGPLHYFLEIEVAQSKSGIAISQRKYALDILEETGLTDCKPVDTPMDPNVKLLPNQGEPYSVPSRYWKLVGKLNYLTMTRPDISFPVGDASDRWSTSGYLFSLVETGNVISWKSKRQTVVARSSKEAEYRAIAHGTFSFAPLLQSSFSREDKAYNFDCHFLREKILTEVSSKHLLSTPKINLLVIFTKSLWSPRITYICDKMDAYDIYAPP</sequence>
<name>A0A2K3P1W7_TRIPR</name>
<dbReference type="STRING" id="57577.A0A2K3P1W7"/>
<accession>A0A2K3P1W7</accession>
<comment type="caution">
    <text evidence="2">The sequence shown here is derived from an EMBL/GenBank/DDBJ whole genome shotgun (WGS) entry which is preliminary data.</text>
</comment>
<dbReference type="CDD" id="cd09272">
    <property type="entry name" value="RNase_HI_RT_Ty1"/>
    <property type="match status" value="1"/>
</dbReference>
<organism evidence="2 3">
    <name type="scientific">Trifolium pratense</name>
    <name type="common">Red clover</name>
    <dbReference type="NCBI Taxonomy" id="57577"/>
    <lineage>
        <taxon>Eukaryota</taxon>
        <taxon>Viridiplantae</taxon>
        <taxon>Streptophyta</taxon>
        <taxon>Embryophyta</taxon>
        <taxon>Tracheophyta</taxon>
        <taxon>Spermatophyta</taxon>
        <taxon>Magnoliopsida</taxon>
        <taxon>eudicotyledons</taxon>
        <taxon>Gunneridae</taxon>
        <taxon>Pentapetalae</taxon>
        <taxon>rosids</taxon>
        <taxon>fabids</taxon>
        <taxon>Fabales</taxon>
        <taxon>Fabaceae</taxon>
        <taxon>Papilionoideae</taxon>
        <taxon>50 kb inversion clade</taxon>
        <taxon>NPAAA clade</taxon>
        <taxon>Hologalegina</taxon>
        <taxon>IRL clade</taxon>
        <taxon>Trifolieae</taxon>
        <taxon>Trifolium</taxon>
    </lineage>
</organism>
<feature type="domain" description="Reverse transcriptase Ty1/copia-type" evidence="1">
    <location>
        <begin position="126"/>
        <end position="189"/>
    </location>
</feature>
<dbReference type="InterPro" id="IPR013103">
    <property type="entry name" value="RVT_2"/>
</dbReference>
<gene>
    <name evidence="2" type="ORF">L195_g005779</name>
</gene>
<dbReference type="Proteomes" id="UP000236291">
    <property type="component" value="Unassembled WGS sequence"/>
</dbReference>
<dbReference type="PANTHER" id="PTHR11439:SF463">
    <property type="entry name" value="REVERSE TRANSCRIPTASE TY1_COPIA-TYPE DOMAIN-CONTAINING PROTEIN"/>
    <property type="match status" value="1"/>
</dbReference>
<reference evidence="2 3" key="1">
    <citation type="journal article" date="2014" name="Am. J. Bot.">
        <title>Genome assembly and annotation for red clover (Trifolium pratense; Fabaceae).</title>
        <authorList>
            <person name="Istvanek J."/>
            <person name="Jaros M."/>
            <person name="Krenek A."/>
            <person name="Repkova J."/>
        </authorList>
    </citation>
    <scope>NUCLEOTIDE SEQUENCE [LARGE SCALE GENOMIC DNA]</scope>
    <source>
        <strain evidence="3">cv. Tatra</strain>
        <tissue evidence="2">Young leaves</tissue>
    </source>
</reference>
<dbReference type="AlphaFoldDB" id="A0A2K3P1W7"/>
<dbReference type="EMBL" id="ASHM01003012">
    <property type="protein sequence ID" value="PNY09233.1"/>
    <property type="molecule type" value="Genomic_DNA"/>
</dbReference>
<evidence type="ECO:0000313" key="3">
    <source>
        <dbReference type="Proteomes" id="UP000236291"/>
    </source>
</evidence>
<proteinExistence type="predicted"/>
<evidence type="ECO:0000259" key="1">
    <source>
        <dbReference type="Pfam" id="PF07727"/>
    </source>
</evidence>
<protein>
    <submittedName>
        <fullName evidence="2">Retrovirus-related Pol polyprotein from transposon TNT 1-94</fullName>
    </submittedName>
</protein>
<dbReference type="PANTHER" id="PTHR11439">
    <property type="entry name" value="GAG-POL-RELATED RETROTRANSPOSON"/>
    <property type="match status" value="1"/>
</dbReference>
<dbReference type="Pfam" id="PF07727">
    <property type="entry name" value="RVT_2"/>
    <property type="match status" value="2"/>
</dbReference>
<feature type="domain" description="Reverse transcriptase Ty1/copia-type" evidence="1">
    <location>
        <begin position="51"/>
        <end position="113"/>
    </location>
</feature>
<reference evidence="2 3" key="2">
    <citation type="journal article" date="2017" name="Front. Plant Sci.">
        <title>Gene Classification and Mining of Molecular Markers Useful in Red Clover (Trifolium pratense) Breeding.</title>
        <authorList>
            <person name="Istvanek J."/>
            <person name="Dluhosova J."/>
            <person name="Dluhos P."/>
            <person name="Patkova L."/>
            <person name="Nedelnik J."/>
            <person name="Repkova J."/>
        </authorList>
    </citation>
    <scope>NUCLEOTIDE SEQUENCE [LARGE SCALE GENOMIC DNA]</scope>
    <source>
        <strain evidence="3">cv. Tatra</strain>
        <tissue evidence="2">Young leaves</tissue>
    </source>
</reference>